<gene>
    <name evidence="2" type="ORF">XD93_0495</name>
</gene>
<comment type="caution">
    <text evidence="2">The sequence shown here is derived from an EMBL/GenBank/DDBJ whole genome shotgun (WGS) entry which is preliminary data.</text>
</comment>
<feature type="region of interest" description="Disordered" evidence="1">
    <location>
        <begin position="1"/>
        <end position="28"/>
    </location>
</feature>
<evidence type="ECO:0000256" key="1">
    <source>
        <dbReference type="SAM" id="MobiDB-lite"/>
    </source>
</evidence>
<proteinExistence type="predicted"/>
<name>A0A101HIA6_9BACT</name>
<dbReference type="AlphaFoldDB" id="A0A101HIA6"/>
<accession>A0A101HIA6</accession>
<evidence type="ECO:0000313" key="2">
    <source>
        <dbReference type="EMBL" id="KUK77173.1"/>
    </source>
</evidence>
<dbReference type="Proteomes" id="UP000053904">
    <property type="component" value="Unassembled WGS sequence"/>
</dbReference>
<reference evidence="3" key="1">
    <citation type="journal article" date="2015" name="MBio">
        <title>Genome-Resolved Metagenomic Analysis Reveals Roles for Candidate Phyla and Other Microbial Community Members in Biogeochemical Transformations in Oil Reservoirs.</title>
        <authorList>
            <person name="Hu P."/>
            <person name="Tom L."/>
            <person name="Singh A."/>
            <person name="Thomas B.C."/>
            <person name="Baker B.J."/>
            <person name="Piceno Y.M."/>
            <person name="Andersen G.L."/>
            <person name="Banfield J.F."/>
        </authorList>
    </citation>
    <scope>NUCLEOTIDE SEQUENCE [LARGE SCALE GENOMIC DNA]</scope>
</reference>
<evidence type="ECO:0000313" key="3">
    <source>
        <dbReference type="Proteomes" id="UP000053904"/>
    </source>
</evidence>
<dbReference type="EMBL" id="LGGO01000059">
    <property type="protein sequence ID" value="KUK77173.1"/>
    <property type="molecule type" value="Genomic_DNA"/>
</dbReference>
<sequence length="217" mass="24748">MGELETENMSYRGDLGAQETYNTSGENRNGETVFLKDYLYPEGENIQRYIKDDTNSISEEVMERCKEIGYIPEENDKVACIMLARVSKNGVYPSSKGNPGGPYNEAKAVLIENRKGPNRIDHKLLISRVFGTPGNSEIKNFLVEVGMYYSNLTNQYYTCKLHAKNMDGKVSSLFFAPRKRNNYEEELMHKNDLSVAVAGILRSAMFHSRRIEFQSEK</sequence>
<organism evidence="2 3">
    <name type="scientific">candidate division WS6 bacterium 34_10</name>
    <dbReference type="NCBI Taxonomy" id="1641389"/>
    <lineage>
        <taxon>Bacteria</taxon>
        <taxon>Candidatus Dojkabacteria</taxon>
    </lineage>
</organism>
<protein>
    <submittedName>
        <fullName evidence="2">Uncharacterized protein</fullName>
    </submittedName>
</protein>